<dbReference type="EMBL" id="BQNB010018711">
    <property type="protein sequence ID" value="GJT77442.1"/>
    <property type="molecule type" value="Genomic_DNA"/>
</dbReference>
<dbReference type="Proteomes" id="UP001151760">
    <property type="component" value="Unassembled WGS sequence"/>
</dbReference>
<reference evidence="2" key="1">
    <citation type="journal article" date="2022" name="Int. J. Mol. Sci.">
        <title>Draft Genome of Tanacetum Coccineum: Genomic Comparison of Closely Related Tanacetum-Family Plants.</title>
        <authorList>
            <person name="Yamashiro T."/>
            <person name="Shiraishi A."/>
            <person name="Nakayama K."/>
            <person name="Satake H."/>
        </authorList>
    </citation>
    <scope>NUCLEOTIDE SEQUENCE</scope>
</reference>
<keyword evidence="2" id="KW-0548">Nucleotidyltransferase</keyword>
<feature type="region of interest" description="Disordered" evidence="1">
    <location>
        <begin position="212"/>
        <end position="254"/>
    </location>
</feature>
<dbReference type="PANTHER" id="PTHR31286">
    <property type="entry name" value="GLYCINE-RICH CELL WALL STRUCTURAL PROTEIN 1.8-LIKE"/>
    <property type="match status" value="1"/>
</dbReference>
<keyword evidence="2" id="KW-0695">RNA-directed DNA polymerase</keyword>
<proteinExistence type="predicted"/>
<evidence type="ECO:0000313" key="3">
    <source>
        <dbReference type="Proteomes" id="UP001151760"/>
    </source>
</evidence>
<gene>
    <name evidence="2" type="ORF">Tco_1044167</name>
</gene>
<feature type="region of interest" description="Disordered" evidence="1">
    <location>
        <begin position="645"/>
        <end position="665"/>
    </location>
</feature>
<comment type="caution">
    <text evidence="2">The sequence shown here is derived from an EMBL/GenBank/DDBJ whole genome shotgun (WGS) entry which is preliminary data.</text>
</comment>
<dbReference type="PANTHER" id="PTHR31286:SF99">
    <property type="entry name" value="DUF4283 DOMAIN-CONTAINING PROTEIN"/>
    <property type="match status" value="1"/>
</dbReference>
<organism evidence="2 3">
    <name type="scientific">Tanacetum coccineum</name>
    <dbReference type="NCBI Taxonomy" id="301880"/>
    <lineage>
        <taxon>Eukaryota</taxon>
        <taxon>Viridiplantae</taxon>
        <taxon>Streptophyta</taxon>
        <taxon>Embryophyta</taxon>
        <taxon>Tracheophyta</taxon>
        <taxon>Spermatophyta</taxon>
        <taxon>Magnoliopsida</taxon>
        <taxon>eudicotyledons</taxon>
        <taxon>Gunneridae</taxon>
        <taxon>Pentapetalae</taxon>
        <taxon>asterids</taxon>
        <taxon>campanulids</taxon>
        <taxon>Asterales</taxon>
        <taxon>Asteraceae</taxon>
        <taxon>Asteroideae</taxon>
        <taxon>Anthemideae</taxon>
        <taxon>Anthemidinae</taxon>
        <taxon>Tanacetum</taxon>
    </lineage>
</organism>
<keyword evidence="2" id="KW-0808">Transferase</keyword>
<reference evidence="2" key="2">
    <citation type="submission" date="2022-01" db="EMBL/GenBank/DDBJ databases">
        <authorList>
            <person name="Yamashiro T."/>
            <person name="Shiraishi A."/>
            <person name="Satake H."/>
            <person name="Nakayama K."/>
        </authorList>
    </citation>
    <scope>NUCLEOTIDE SEQUENCE</scope>
</reference>
<protein>
    <submittedName>
        <fullName evidence="2">Reverse transcriptase domain-containing protein</fullName>
    </submittedName>
</protein>
<dbReference type="InterPro" id="IPR040256">
    <property type="entry name" value="At4g02000-like"/>
</dbReference>
<evidence type="ECO:0000256" key="1">
    <source>
        <dbReference type="SAM" id="MobiDB-lite"/>
    </source>
</evidence>
<sequence length="971" mass="108173">MNMGQDRQMQMVGGNGGNQFRQYAGQNVGYQNGYNAVQNVGNQVVQDVVQNQGVQNIGNGNVVAARVEGNAPGNNGNQIRCYNCRGLGHLARKNCTVAKERDAAYLQTQMLIAQKEEAGIQLQAEEFDLMAAASSLDEIEEVNAKYGSAECLLMAKGLLEKHDPPVVHIRKETLQLAQNDKSEVVCAMCKQCLLTANHDVCMLNYVNDMNSRGKKQKANVSNTENQKKQKPKVKKPKKVGSNERLASPKPSKPRFCLRWSPTGRFFDITGKIIASSESESQSDCSNGDNACISNPSEPKSKRFSKIILLYGKVLPNLFMVRRSVRFGYDHVAAILGLSGVLQWGIYFDHQGLFVEAWGNNLFQWESCDSDFEVCPSEGKSCFCQISRGVVVVKRWVNTSSDPRFAPVAQAPKDLAFPTGNYTNSRHSSDTKKSFSNDTYLRHVETTGMSKRHMQDPAWIESMAKKSFIQFKRTCAKPTEKHLKEVKRIFRYLRGTVYYGYLVYGRDLVLFLNRMFRCDIMRDGKNTFMSTSGGAKFFRRKAGLEFLTRNMNVLVALTRKRISVSIVCCAQRYGGNLPGFHFPLDSVEGLGDSFEILPVNRLVFDNDLQGKQWLSAIHIRRSEKNLSSIDDLNVLGMGKVFLSQKGGGGGRGVNEKNGVTPSAKEKNETIKDGVAPSVTVVSGINNDTSMDGLDSMLENEDVGNVPVWLKLHGVPMTAFSEDGLSVIATKLGTPLMLDSYTSDMCIKSWGRSSYVSALIEIRANAKLKDTIVVAMPKLIREGFCTCTIRVEYEWKPPSQAPRGVLVGLRVGFKPTKKVFRPASKKTNANTGGNKKIWRLLKSTSTTPIVDKIEKFEKLIIDGKLTLVDDDGEPLKKVDASSDHDSEDEIASVDNEMASFLSFKKDGYGTNSLLEQWKESYENADYDYDPYDDDLYEGHEIPDNIQSICDNFDIKVQGCEKTSLFEILDSFIV</sequence>
<accession>A0ABQ5GR46</accession>
<name>A0ABQ5GR46_9ASTR</name>
<evidence type="ECO:0000313" key="2">
    <source>
        <dbReference type="EMBL" id="GJT77442.1"/>
    </source>
</evidence>
<feature type="compositionally biased region" description="Basic residues" evidence="1">
    <location>
        <begin position="228"/>
        <end position="238"/>
    </location>
</feature>
<dbReference type="GO" id="GO:0003964">
    <property type="term" value="F:RNA-directed DNA polymerase activity"/>
    <property type="evidence" value="ECO:0007669"/>
    <property type="project" value="UniProtKB-KW"/>
</dbReference>
<keyword evidence="3" id="KW-1185">Reference proteome</keyword>